<protein>
    <submittedName>
        <fullName evidence="3">AbrB/MazE/SpoVT family DNA-binding domain-containing protein</fullName>
    </submittedName>
</protein>
<dbReference type="PROSITE" id="PS51740">
    <property type="entry name" value="SPOVT_ABRB"/>
    <property type="match status" value="1"/>
</dbReference>
<proteinExistence type="predicted"/>
<dbReference type="InterPro" id="IPR007159">
    <property type="entry name" value="SpoVT-AbrB_dom"/>
</dbReference>
<organism evidence="3 4">
    <name type="scientific">Mesorhizobium liriopis</name>
    <dbReference type="NCBI Taxonomy" id="2953882"/>
    <lineage>
        <taxon>Bacteria</taxon>
        <taxon>Pseudomonadati</taxon>
        <taxon>Pseudomonadota</taxon>
        <taxon>Alphaproteobacteria</taxon>
        <taxon>Hyphomicrobiales</taxon>
        <taxon>Phyllobacteriaceae</taxon>
        <taxon>Mesorhizobium</taxon>
    </lineage>
</organism>
<comment type="caution">
    <text evidence="3">The sequence shown here is derived from an EMBL/GenBank/DDBJ whole genome shotgun (WGS) entry which is preliminary data.</text>
</comment>
<dbReference type="Pfam" id="PF04014">
    <property type="entry name" value="MazE_antitoxin"/>
    <property type="match status" value="1"/>
</dbReference>
<keyword evidence="4" id="KW-1185">Reference proteome</keyword>
<reference evidence="3 4" key="1">
    <citation type="submission" date="2022-06" db="EMBL/GenBank/DDBJ databases">
        <title>Mesorhizobium sp. strain RP14 Genome sequencing and assembly.</title>
        <authorList>
            <person name="Kim I."/>
        </authorList>
    </citation>
    <scope>NUCLEOTIDE SEQUENCE [LARGE SCALE GENOMIC DNA]</scope>
    <source>
        <strain evidence="4">RP14(2022)</strain>
    </source>
</reference>
<dbReference type="NCBIfam" id="TIGR01439">
    <property type="entry name" value="lp_hng_hel_AbrB"/>
    <property type="match status" value="1"/>
</dbReference>
<dbReference type="InterPro" id="IPR037914">
    <property type="entry name" value="SpoVT-AbrB_sf"/>
</dbReference>
<evidence type="ECO:0000259" key="2">
    <source>
        <dbReference type="PROSITE" id="PS51740"/>
    </source>
</evidence>
<accession>A0ABT1C007</accession>
<evidence type="ECO:0000256" key="1">
    <source>
        <dbReference type="PROSITE-ProRule" id="PRU01076"/>
    </source>
</evidence>
<sequence length="89" mass="9878">MRVTSKGQVTIPKEIRDRMKIGPGSEVDFVVSGNVVELVALSESEGQRRRARSIRAWGKKMAGTLHLGGMTTEEYIEVLRGPRADLDPR</sequence>
<evidence type="ECO:0000313" key="3">
    <source>
        <dbReference type="EMBL" id="MCO6048183.1"/>
    </source>
</evidence>
<dbReference type="Proteomes" id="UP001205906">
    <property type="component" value="Unassembled WGS sequence"/>
</dbReference>
<name>A0ABT1C007_9HYPH</name>
<feature type="domain" description="SpoVT-AbrB" evidence="2">
    <location>
        <begin position="1"/>
        <end position="43"/>
    </location>
</feature>
<keyword evidence="1 3" id="KW-0238">DNA-binding</keyword>
<dbReference type="GO" id="GO:0003677">
    <property type="term" value="F:DNA binding"/>
    <property type="evidence" value="ECO:0007669"/>
    <property type="project" value="UniProtKB-KW"/>
</dbReference>
<gene>
    <name evidence="3" type="ORF">NGM99_00065</name>
</gene>
<dbReference type="RefSeq" id="WP_252815009.1">
    <property type="nucleotide sequence ID" value="NZ_JAMXQS010000001.1"/>
</dbReference>
<dbReference type="SUPFAM" id="SSF89447">
    <property type="entry name" value="AbrB/MazE/MraZ-like"/>
    <property type="match status" value="1"/>
</dbReference>
<dbReference type="Gene3D" id="2.10.260.10">
    <property type="match status" value="1"/>
</dbReference>
<evidence type="ECO:0000313" key="4">
    <source>
        <dbReference type="Proteomes" id="UP001205906"/>
    </source>
</evidence>
<dbReference type="SMART" id="SM00966">
    <property type="entry name" value="SpoVT_AbrB"/>
    <property type="match status" value="1"/>
</dbReference>
<dbReference type="EMBL" id="JAMXQS010000001">
    <property type="protein sequence ID" value="MCO6048183.1"/>
    <property type="molecule type" value="Genomic_DNA"/>
</dbReference>